<dbReference type="InterPro" id="IPR050109">
    <property type="entry name" value="HTH-type_TetR-like_transc_reg"/>
</dbReference>
<dbReference type="InterPro" id="IPR036271">
    <property type="entry name" value="Tet_transcr_reg_TetR-rel_C_sf"/>
</dbReference>
<dbReference type="SUPFAM" id="SSF46689">
    <property type="entry name" value="Homeodomain-like"/>
    <property type="match status" value="1"/>
</dbReference>
<dbReference type="Gene3D" id="1.10.357.10">
    <property type="entry name" value="Tetracycline Repressor, domain 2"/>
    <property type="match status" value="1"/>
</dbReference>
<dbReference type="InterPro" id="IPR039536">
    <property type="entry name" value="TetR_C_Proteobacteria"/>
</dbReference>
<dbReference type="AlphaFoldDB" id="A0A0K6HPD9"/>
<dbReference type="InterPro" id="IPR009057">
    <property type="entry name" value="Homeodomain-like_sf"/>
</dbReference>
<dbReference type="Pfam" id="PF00440">
    <property type="entry name" value="TetR_N"/>
    <property type="match status" value="1"/>
</dbReference>
<sequence>MTPKAKLTRAERKALRPAQILDAAFEEFVTHGFTAARVEDIAGRIGVTKGTVYVYFPTKDELFTAMLNHIAVPLEDLVAETRSLTGTCTERLQRLILLSYEKVVEDRRMRELMRFVVSESSRFPQVIDLHHTQFVEPLMDQIQSLLDEGIASGEFRKSPAATASVIAGPVLAMMIEHLIFAGRQPTGLDTHIAGHLDLVMAGLKA</sequence>
<keyword evidence="1 2" id="KW-0238">DNA-binding</keyword>
<reference evidence="5" key="1">
    <citation type="submission" date="2015-08" db="EMBL/GenBank/DDBJ databases">
        <authorList>
            <person name="Varghese N."/>
        </authorList>
    </citation>
    <scope>NUCLEOTIDE SEQUENCE [LARGE SCALE GENOMIC DNA]</scope>
    <source>
        <strain evidence="5">DSM 23407</strain>
    </source>
</reference>
<dbReference type="PRINTS" id="PR00455">
    <property type="entry name" value="HTHTETR"/>
</dbReference>
<dbReference type="GO" id="GO:0000976">
    <property type="term" value="F:transcription cis-regulatory region binding"/>
    <property type="evidence" value="ECO:0007669"/>
    <property type="project" value="TreeGrafter"/>
</dbReference>
<accession>A0A0K6HPD9</accession>
<dbReference type="GO" id="GO:0003700">
    <property type="term" value="F:DNA-binding transcription factor activity"/>
    <property type="evidence" value="ECO:0007669"/>
    <property type="project" value="TreeGrafter"/>
</dbReference>
<dbReference type="InterPro" id="IPR001647">
    <property type="entry name" value="HTH_TetR"/>
</dbReference>
<feature type="domain" description="HTH tetR-type" evidence="3">
    <location>
        <begin position="14"/>
        <end position="74"/>
    </location>
</feature>
<proteinExistence type="predicted"/>
<dbReference type="Proteomes" id="UP000183900">
    <property type="component" value="Unassembled WGS sequence"/>
</dbReference>
<feature type="DNA-binding region" description="H-T-H motif" evidence="2">
    <location>
        <begin position="37"/>
        <end position="56"/>
    </location>
</feature>
<dbReference type="OrthoDB" id="9809265at2"/>
<dbReference type="EMBL" id="CYHE01000002">
    <property type="protein sequence ID" value="CUA92739.1"/>
    <property type="molecule type" value="Genomic_DNA"/>
</dbReference>
<evidence type="ECO:0000313" key="5">
    <source>
        <dbReference type="Proteomes" id="UP000183900"/>
    </source>
</evidence>
<keyword evidence="5" id="KW-1185">Reference proteome</keyword>
<evidence type="ECO:0000256" key="1">
    <source>
        <dbReference type="ARBA" id="ARBA00023125"/>
    </source>
</evidence>
<gene>
    <name evidence="4" type="ORF">Ga0061067_102100</name>
</gene>
<evidence type="ECO:0000313" key="4">
    <source>
        <dbReference type="EMBL" id="CUA92739.1"/>
    </source>
</evidence>
<protein>
    <submittedName>
        <fullName evidence="4">Transcriptional regulator, TetR family</fullName>
    </submittedName>
</protein>
<dbReference type="PROSITE" id="PS50977">
    <property type="entry name" value="HTH_TETR_2"/>
    <property type="match status" value="1"/>
</dbReference>
<evidence type="ECO:0000259" key="3">
    <source>
        <dbReference type="PROSITE" id="PS50977"/>
    </source>
</evidence>
<dbReference type="SUPFAM" id="SSF48498">
    <property type="entry name" value="Tetracyclin repressor-like, C-terminal domain"/>
    <property type="match status" value="1"/>
</dbReference>
<organism evidence="4 5">
    <name type="scientific">Pannonibacter indicus</name>
    <dbReference type="NCBI Taxonomy" id="466044"/>
    <lineage>
        <taxon>Bacteria</taxon>
        <taxon>Pseudomonadati</taxon>
        <taxon>Pseudomonadota</taxon>
        <taxon>Alphaproteobacteria</taxon>
        <taxon>Hyphomicrobiales</taxon>
        <taxon>Stappiaceae</taxon>
        <taxon>Pannonibacter</taxon>
    </lineage>
</organism>
<dbReference type="Pfam" id="PF14246">
    <property type="entry name" value="TetR_C_7"/>
    <property type="match status" value="1"/>
</dbReference>
<name>A0A0K6HPD9_9HYPH</name>
<evidence type="ECO:0000256" key="2">
    <source>
        <dbReference type="PROSITE-ProRule" id="PRU00335"/>
    </source>
</evidence>
<dbReference type="PANTHER" id="PTHR30055:SF226">
    <property type="entry name" value="HTH-TYPE TRANSCRIPTIONAL REGULATOR PKSA"/>
    <property type="match status" value="1"/>
</dbReference>
<dbReference type="RefSeq" id="WP_055454420.1">
    <property type="nucleotide sequence ID" value="NZ_CYHE01000002.1"/>
</dbReference>
<dbReference type="PANTHER" id="PTHR30055">
    <property type="entry name" value="HTH-TYPE TRANSCRIPTIONAL REGULATOR RUTR"/>
    <property type="match status" value="1"/>
</dbReference>